<dbReference type="GO" id="GO:0005634">
    <property type="term" value="C:nucleus"/>
    <property type="evidence" value="ECO:0007669"/>
    <property type="project" value="TreeGrafter"/>
</dbReference>
<dbReference type="PANTHER" id="PTHR44167">
    <property type="entry name" value="OVARIAN-SPECIFIC SERINE/THREONINE-PROTEIN KINASE LOK-RELATED"/>
    <property type="match status" value="1"/>
</dbReference>
<dbReference type="GO" id="GO:0005524">
    <property type="term" value="F:ATP binding"/>
    <property type="evidence" value="ECO:0007669"/>
    <property type="project" value="InterPro"/>
</dbReference>
<protein>
    <recommendedName>
        <fullName evidence="1">Protein kinase domain-containing protein</fullName>
    </recommendedName>
</protein>
<dbReference type="AlphaFoldDB" id="A0A4Q9MZ92"/>
<dbReference type="GO" id="GO:0004674">
    <property type="term" value="F:protein serine/threonine kinase activity"/>
    <property type="evidence" value="ECO:0007669"/>
    <property type="project" value="TreeGrafter"/>
</dbReference>
<name>A0A4Q9MZ92_9APHY</name>
<dbReference type="GO" id="GO:0044773">
    <property type="term" value="P:mitotic DNA damage checkpoint signaling"/>
    <property type="evidence" value="ECO:0007669"/>
    <property type="project" value="TreeGrafter"/>
</dbReference>
<dbReference type="Gene3D" id="1.10.510.10">
    <property type="entry name" value="Transferase(Phosphotransferase) domain 1"/>
    <property type="match status" value="1"/>
</dbReference>
<evidence type="ECO:0000259" key="1">
    <source>
        <dbReference type="PROSITE" id="PS50011"/>
    </source>
</evidence>
<dbReference type="SMART" id="SM00220">
    <property type="entry name" value="S_TKc"/>
    <property type="match status" value="1"/>
</dbReference>
<reference evidence="2" key="1">
    <citation type="submission" date="2019-01" db="EMBL/GenBank/DDBJ databases">
        <title>Draft genome sequences of three monokaryotic isolates of the white-rot basidiomycete fungus Dichomitus squalens.</title>
        <authorList>
            <consortium name="DOE Joint Genome Institute"/>
            <person name="Lopez S.C."/>
            <person name="Andreopoulos B."/>
            <person name="Pangilinan J."/>
            <person name="Lipzen A."/>
            <person name="Riley R."/>
            <person name="Ahrendt S."/>
            <person name="Ng V."/>
            <person name="Barry K."/>
            <person name="Daum C."/>
            <person name="Grigoriev I.V."/>
            <person name="Hilden K.S."/>
            <person name="Makela M.R."/>
            <person name="de Vries R.P."/>
        </authorList>
    </citation>
    <scope>NUCLEOTIDE SEQUENCE [LARGE SCALE GENOMIC DNA]</scope>
    <source>
        <strain evidence="2">OM18370.1</strain>
    </source>
</reference>
<dbReference type="SUPFAM" id="SSF56112">
    <property type="entry name" value="Protein kinase-like (PK-like)"/>
    <property type="match status" value="1"/>
</dbReference>
<sequence length="371" mass="43646">MTLKVDSPYANDKLFYKNFRGGYVTAEYFWRDHQSWLREQGYLLRSRYHPDWKPSWAGTKKNYKACEDGQVSGIFGILDATRTSDDRVVVLKQLSKIYHPYEVEISKLFSSKPLASEPRNHSVPIYDVLQSPLDEDIVILVMPYLIRHQEVRFETIGEAVECFRQLFEGLQFIHEQHVAHRDVMLLNVMMDVAPLFSEIPHFLNRERSYDYQRRVRRYTRTERPVRYFYIDVGISRRYAPDDTAPLEDIIVGGDKSVPEFEGTNDPQNPFWTDIYYLGNLIQTQFLQRAKGFEFMQPLISDMVERDPSKRPSIDEACARFEEILSSLPERTLRSRAVYRDESLVSKLFKSLKHFIRTREYVSKGISALPKP</sequence>
<evidence type="ECO:0000313" key="2">
    <source>
        <dbReference type="EMBL" id="TBU31676.1"/>
    </source>
</evidence>
<organism evidence="2">
    <name type="scientific">Dichomitus squalens</name>
    <dbReference type="NCBI Taxonomy" id="114155"/>
    <lineage>
        <taxon>Eukaryota</taxon>
        <taxon>Fungi</taxon>
        <taxon>Dikarya</taxon>
        <taxon>Basidiomycota</taxon>
        <taxon>Agaricomycotina</taxon>
        <taxon>Agaricomycetes</taxon>
        <taxon>Polyporales</taxon>
        <taxon>Polyporaceae</taxon>
        <taxon>Dichomitus</taxon>
    </lineage>
</organism>
<dbReference type="PROSITE" id="PS50011">
    <property type="entry name" value="PROTEIN_KINASE_DOM"/>
    <property type="match status" value="1"/>
</dbReference>
<dbReference type="PANTHER" id="PTHR44167:SF30">
    <property type="entry name" value="PHOSPHORYLASE KINASE"/>
    <property type="match status" value="1"/>
</dbReference>
<dbReference type="InterPro" id="IPR011009">
    <property type="entry name" value="Kinase-like_dom_sf"/>
</dbReference>
<gene>
    <name evidence="2" type="ORF">BD311DRAFT_688661</name>
</gene>
<accession>A0A4Q9MZ92</accession>
<proteinExistence type="predicted"/>
<dbReference type="EMBL" id="ML143398">
    <property type="protein sequence ID" value="TBU31676.1"/>
    <property type="molecule type" value="Genomic_DNA"/>
</dbReference>
<dbReference type="OrthoDB" id="2732257at2759"/>
<dbReference type="Proteomes" id="UP000292957">
    <property type="component" value="Unassembled WGS sequence"/>
</dbReference>
<feature type="domain" description="Protein kinase" evidence="1">
    <location>
        <begin position="60"/>
        <end position="348"/>
    </location>
</feature>
<dbReference type="InterPro" id="IPR000719">
    <property type="entry name" value="Prot_kinase_dom"/>
</dbReference>